<dbReference type="AlphaFoldDB" id="A0A5J9VLL6"/>
<feature type="compositionally biased region" description="Acidic residues" evidence="2">
    <location>
        <begin position="66"/>
        <end position="77"/>
    </location>
</feature>
<dbReference type="OrthoDB" id="694261at2759"/>
<evidence type="ECO:0000256" key="1">
    <source>
        <dbReference type="SAM" id="Coils"/>
    </source>
</evidence>
<keyword evidence="1" id="KW-0175">Coiled coil</keyword>
<sequence>MSIHWCPRPPAPSATLPGSRLLPCNNGRISSFWRPLPGLRTQKGPARARLVVANCAGNNQPRDDPSPEPEEDPLDADSAERFRRRSERLDKFTKEYGAQLRAQYGSSSQQEKVAELELTLFRDEKEKALTYVRKIVSNRSFLYKEGGRKVALQVGLGVLMAIRLSNMITANAHLRVDGSSEISFHTVEQIIQTYVSSFLKLAEDVWNRKVENDSRIISFLGALGGLAAISHIMLEDALAAVNTSEQSLSNYIPKQDVEALNHELQHKMKNLERKIMVASKTSDTKVYELLAPTLNEATDHVSLFVIQMTRIRARAIAHSQARAT</sequence>
<accession>A0A5J9VLL6</accession>
<reference evidence="3 4" key="1">
    <citation type="journal article" date="2019" name="Sci. Rep.">
        <title>A high-quality genome of Eragrostis curvula grass provides insights into Poaceae evolution and supports new strategies to enhance forage quality.</title>
        <authorList>
            <person name="Carballo J."/>
            <person name="Santos B.A.C.M."/>
            <person name="Zappacosta D."/>
            <person name="Garbus I."/>
            <person name="Selva J.P."/>
            <person name="Gallo C.A."/>
            <person name="Diaz A."/>
            <person name="Albertini E."/>
            <person name="Caccamo M."/>
            <person name="Echenique V."/>
        </authorList>
    </citation>
    <scope>NUCLEOTIDE SEQUENCE [LARGE SCALE GENOMIC DNA]</scope>
    <source>
        <strain evidence="4">cv. Victoria</strain>
        <tissue evidence="3">Leaf</tissue>
    </source>
</reference>
<dbReference type="EMBL" id="RWGY01000007">
    <property type="protein sequence ID" value="TVU37322.1"/>
    <property type="molecule type" value="Genomic_DNA"/>
</dbReference>
<evidence type="ECO:0000313" key="4">
    <source>
        <dbReference type="Proteomes" id="UP000324897"/>
    </source>
</evidence>
<evidence type="ECO:0000313" key="3">
    <source>
        <dbReference type="EMBL" id="TVU37322.1"/>
    </source>
</evidence>
<name>A0A5J9VLL6_9POAL</name>
<organism evidence="3 4">
    <name type="scientific">Eragrostis curvula</name>
    <name type="common">weeping love grass</name>
    <dbReference type="NCBI Taxonomy" id="38414"/>
    <lineage>
        <taxon>Eukaryota</taxon>
        <taxon>Viridiplantae</taxon>
        <taxon>Streptophyta</taxon>
        <taxon>Embryophyta</taxon>
        <taxon>Tracheophyta</taxon>
        <taxon>Spermatophyta</taxon>
        <taxon>Magnoliopsida</taxon>
        <taxon>Liliopsida</taxon>
        <taxon>Poales</taxon>
        <taxon>Poaceae</taxon>
        <taxon>PACMAD clade</taxon>
        <taxon>Chloridoideae</taxon>
        <taxon>Eragrostideae</taxon>
        <taxon>Eragrostidinae</taxon>
        <taxon>Eragrostis</taxon>
    </lineage>
</organism>
<comment type="caution">
    <text evidence="3">The sequence shown here is derived from an EMBL/GenBank/DDBJ whole genome shotgun (WGS) entry which is preliminary data.</text>
</comment>
<gene>
    <name evidence="3" type="ORF">EJB05_10631</name>
</gene>
<feature type="region of interest" description="Disordered" evidence="2">
    <location>
        <begin position="56"/>
        <end position="82"/>
    </location>
</feature>
<feature type="coiled-coil region" evidence="1">
    <location>
        <begin position="254"/>
        <end position="281"/>
    </location>
</feature>
<keyword evidence="4" id="KW-1185">Reference proteome</keyword>
<proteinExistence type="predicted"/>
<evidence type="ECO:0000256" key="2">
    <source>
        <dbReference type="SAM" id="MobiDB-lite"/>
    </source>
</evidence>
<dbReference type="Gramene" id="TVU37322">
    <property type="protein sequence ID" value="TVU37322"/>
    <property type="gene ID" value="EJB05_10631"/>
</dbReference>
<dbReference type="Proteomes" id="UP000324897">
    <property type="component" value="Chromosome 4"/>
</dbReference>
<protein>
    <submittedName>
        <fullName evidence="3">Uncharacterized protein</fullName>
    </submittedName>
</protein>